<dbReference type="AlphaFoldDB" id="A0A252AZU2"/>
<organism evidence="1 2">
    <name type="scientific">Acetobacter orientalis</name>
    <dbReference type="NCBI Taxonomy" id="146474"/>
    <lineage>
        <taxon>Bacteria</taxon>
        <taxon>Pseudomonadati</taxon>
        <taxon>Pseudomonadota</taxon>
        <taxon>Alphaproteobacteria</taxon>
        <taxon>Acetobacterales</taxon>
        <taxon>Acetobacteraceae</taxon>
        <taxon>Acetobacter</taxon>
    </lineage>
</organism>
<gene>
    <name evidence="1" type="ORF">HK15_01890</name>
</gene>
<reference evidence="1 2" key="1">
    <citation type="submission" date="2014-06" db="EMBL/GenBank/DDBJ databases">
        <authorList>
            <person name="Ju J."/>
            <person name="Zhang J."/>
        </authorList>
    </citation>
    <scope>NUCLEOTIDE SEQUENCE [LARGE SCALE GENOMIC DNA]</scope>
    <source>
        <strain evidence="1">DmW_048</strain>
    </source>
</reference>
<protein>
    <submittedName>
        <fullName evidence="1">Uncharacterized protein</fullName>
    </submittedName>
</protein>
<name>A0A252AZU2_9PROT</name>
<sequence length="77" mass="8372">MHHIATVGRMGKQVEVIPDTRKLMAYPAHFIGNAWPIMSAQFCTGQEGVYSVGGSRMAKVTGNSIPVLQFSRAGSHR</sequence>
<accession>A0A252AZU2</accession>
<proteinExistence type="predicted"/>
<dbReference type="EMBL" id="JOOY01000130">
    <property type="protein sequence ID" value="OUI97605.1"/>
    <property type="molecule type" value="Genomic_DNA"/>
</dbReference>
<evidence type="ECO:0000313" key="1">
    <source>
        <dbReference type="EMBL" id="OUI97605.1"/>
    </source>
</evidence>
<comment type="caution">
    <text evidence="1">The sequence shown here is derived from an EMBL/GenBank/DDBJ whole genome shotgun (WGS) entry which is preliminary data.</text>
</comment>
<evidence type="ECO:0000313" key="2">
    <source>
        <dbReference type="Proteomes" id="UP000194999"/>
    </source>
</evidence>
<dbReference type="Proteomes" id="UP000194999">
    <property type="component" value="Unassembled WGS sequence"/>
</dbReference>